<evidence type="ECO:0000256" key="2">
    <source>
        <dbReference type="ARBA" id="ARBA00020675"/>
    </source>
</evidence>
<dbReference type="CDD" id="cd03702">
    <property type="entry name" value="IF2_mtIF2_II"/>
    <property type="match status" value="1"/>
</dbReference>
<keyword evidence="4 7" id="KW-0547">Nucleotide-binding</keyword>
<keyword evidence="11" id="KW-0251">Elongation factor</keyword>
<proteinExistence type="inferred from homology"/>
<evidence type="ECO:0000256" key="6">
    <source>
        <dbReference type="ARBA" id="ARBA00023134"/>
    </source>
</evidence>
<evidence type="ECO:0000313" key="12">
    <source>
        <dbReference type="Proteomes" id="UP000609651"/>
    </source>
</evidence>
<comment type="function">
    <text evidence="7 8">One of the essential components for the initiation of protein synthesis. Protects formylmethionyl-tRNA from spontaneous hydrolysis and promotes its binding to the 30S ribosomal subunits. Also involved in the hydrolysis of GTP during the formation of the 70S ribosomal complex.</text>
</comment>
<dbReference type="InterPro" id="IPR053905">
    <property type="entry name" value="EF-G-like_DII"/>
</dbReference>
<dbReference type="InterPro" id="IPR000795">
    <property type="entry name" value="T_Tr_GTP-bd_dom"/>
</dbReference>
<keyword evidence="12" id="KW-1185">Reference proteome</keyword>
<dbReference type="PROSITE" id="PS51722">
    <property type="entry name" value="G_TR_2"/>
    <property type="match status" value="1"/>
</dbReference>
<dbReference type="InterPro" id="IPR036925">
    <property type="entry name" value="TIF_IF2_dom3_sf"/>
</dbReference>
<dbReference type="NCBIfam" id="TIGR00487">
    <property type="entry name" value="IF-2"/>
    <property type="match status" value="1"/>
</dbReference>
<reference evidence="11 12" key="1">
    <citation type="journal article" date="2020" name="Syst. Appl. Microbiol.">
        <title>Alienimonas chondri sp. nov., a novel planctomycete isolated from the biofilm of the red alga Chondrus crispus.</title>
        <authorList>
            <person name="Vitorino I."/>
            <person name="Albuquerque L."/>
            <person name="Wiegand S."/>
            <person name="Kallscheuer N."/>
            <person name="da Costa M.S."/>
            <person name="Lobo-da-Cunha A."/>
            <person name="Jogler C."/>
            <person name="Lage O.M."/>
        </authorList>
    </citation>
    <scope>NUCLEOTIDE SEQUENCE [LARGE SCALE GENOMIC DNA]</scope>
    <source>
        <strain evidence="11 12">LzC2</strain>
    </source>
</reference>
<dbReference type="CDD" id="cd03692">
    <property type="entry name" value="mtIF2_IVc"/>
    <property type="match status" value="1"/>
</dbReference>
<dbReference type="Pfam" id="PF04760">
    <property type="entry name" value="IF2_N"/>
    <property type="match status" value="1"/>
</dbReference>
<dbReference type="NCBIfam" id="TIGR00231">
    <property type="entry name" value="small_GTP"/>
    <property type="match status" value="1"/>
</dbReference>
<feature type="binding site" evidence="7">
    <location>
        <begin position="237"/>
        <end position="244"/>
    </location>
    <ligand>
        <name>GTP</name>
        <dbReference type="ChEBI" id="CHEBI:37565"/>
    </ligand>
</feature>
<dbReference type="CDD" id="cd01887">
    <property type="entry name" value="IF2_eIF5B"/>
    <property type="match status" value="1"/>
</dbReference>
<dbReference type="SUPFAM" id="SSF52156">
    <property type="entry name" value="Initiation factor IF2/eIF5b, domain 3"/>
    <property type="match status" value="1"/>
</dbReference>
<dbReference type="PANTHER" id="PTHR43381:SF5">
    <property type="entry name" value="TR-TYPE G DOMAIN-CONTAINING PROTEIN"/>
    <property type="match status" value="1"/>
</dbReference>
<keyword evidence="6 7" id="KW-0342">GTP-binding</keyword>
<evidence type="ECO:0000313" key="11">
    <source>
        <dbReference type="EMBL" id="NNJ28069.1"/>
    </source>
</evidence>
<dbReference type="InterPro" id="IPR005225">
    <property type="entry name" value="Small_GTP-bd"/>
</dbReference>
<comment type="similarity">
    <text evidence="1 7 8">Belongs to the TRAFAC class translation factor GTPase superfamily. Classic translation factor GTPase family. IF-2 subfamily.</text>
</comment>
<evidence type="ECO:0000256" key="7">
    <source>
        <dbReference type="HAMAP-Rule" id="MF_00100"/>
    </source>
</evidence>
<evidence type="ECO:0000256" key="8">
    <source>
        <dbReference type="RuleBase" id="RU000644"/>
    </source>
</evidence>
<dbReference type="PANTHER" id="PTHR43381">
    <property type="entry name" value="TRANSLATION INITIATION FACTOR IF-2-RELATED"/>
    <property type="match status" value="1"/>
</dbReference>
<accession>A0ABX1VK19</accession>
<dbReference type="Gene3D" id="2.40.30.10">
    <property type="entry name" value="Translation factors"/>
    <property type="match status" value="2"/>
</dbReference>
<feature type="region of interest" description="Disordered" evidence="9">
    <location>
        <begin position="751"/>
        <end position="779"/>
    </location>
</feature>
<evidence type="ECO:0000256" key="1">
    <source>
        <dbReference type="ARBA" id="ARBA00007733"/>
    </source>
</evidence>
<feature type="domain" description="Tr-type G" evidence="10">
    <location>
        <begin position="228"/>
        <end position="395"/>
    </location>
</feature>
<feature type="compositionally biased region" description="Basic and acidic residues" evidence="9">
    <location>
        <begin position="93"/>
        <end position="114"/>
    </location>
</feature>
<dbReference type="EMBL" id="WTPX01000280">
    <property type="protein sequence ID" value="NNJ28069.1"/>
    <property type="molecule type" value="Genomic_DNA"/>
</dbReference>
<feature type="binding site" evidence="7">
    <location>
        <begin position="337"/>
        <end position="340"/>
    </location>
    <ligand>
        <name>GTP</name>
        <dbReference type="ChEBI" id="CHEBI:37565"/>
    </ligand>
</feature>
<evidence type="ECO:0000259" key="10">
    <source>
        <dbReference type="PROSITE" id="PS51722"/>
    </source>
</evidence>
<evidence type="ECO:0000256" key="3">
    <source>
        <dbReference type="ARBA" id="ARBA00022540"/>
    </source>
</evidence>
<comment type="subcellular location">
    <subcellularLocation>
        <location evidence="7">Cytoplasm</location>
    </subcellularLocation>
</comment>
<protein>
    <recommendedName>
        <fullName evidence="2 7">Translation initiation factor IF-2</fullName>
    </recommendedName>
</protein>
<sequence>MTAIGVVQTTKKARERKRPQIASPAVARPPEPAAPVRPGNKGKAKPSDEPKAQKPEVRLTKEMMDSQSPLSRHVIGVATGQRKSALRGGAGKADAKSLLEQRRLEQLKRVEDQRRRRRPRAGGGFPPGMRRRRSRNRAPVEYENEAVATVPITVRSLSEDMGRPANSILQVLFKAGRMATMNDSLTEEEALEIALELGVELEIKSGRDLEAELEALLEMDEDEGALAPRPPVVTILGHVDHGKTTMVDRLRSGNTAAGEAGGITQHIAAYQVTHDGKPVTFVDTPGHAAFGEMRARGANVTDLVILVVAADDGVMPQTEEAISHAKAAEVPMIVALNKIDLPGVDEQKALQGLAHQDVLPAEWGGDVEVVRTSGETGQGLDDLLETIQLTAELNEYKANPDRDAVGTCLEAFRNEGRGPVSWFIVQNGTLKVGDVVLCGSAYGKVRSMYDDQDRPIKSAGPSTPVKVSGLDEVPEAGAHFFVLKSLDDARELAESRKFVGRSEELASMNQRPQTFEEIMAAARGESETTDLPLILKADTPGSLQALKAELMKLDNPEVRVRLKHSGVGPVNESDVSLADASAAVIIAFHTETDGKAEQLADREGVEIRDYQIIYEVIDDIRGELEGLLKPEQREIPTGRALVLATFKTSKFGTIAGCRMLGGTIARDNRCRVVRDQEVIGDYDIASLRREKDDVKEVREGFECGIRLKRFNDVREGDLLEAYRVEEVKRTLEQAEAEAKAAEQARELAALEAEALGEDAPTNPDAPKPVVRQFRGRRGR</sequence>
<dbReference type="InterPro" id="IPR006847">
    <property type="entry name" value="IF2_N"/>
</dbReference>
<keyword evidence="7" id="KW-0963">Cytoplasm</keyword>
<feature type="binding site" evidence="7">
    <location>
        <begin position="283"/>
        <end position="287"/>
    </location>
    <ligand>
        <name>GTP</name>
        <dbReference type="ChEBI" id="CHEBI:37565"/>
    </ligand>
</feature>
<dbReference type="SUPFAM" id="SSF52540">
    <property type="entry name" value="P-loop containing nucleoside triphosphate hydrolases"/>
    <property type="match status" value="1"/>
</dbReference>
<dbReference type="InterPro" id="IPR015760">
    <property type="entry name" value="TIF_IF2"/>
</dbReference>
<dbReference type="SUPFAM" id="SSF50447">
    <property type="entry name" value="Translation proteins"/>
    <property type="match status" value="2"/>
</dbReference>
<keyword evidence="5 7" id="KW-0648">Protein biosynthesis</keyword>
<dbReference type="HAMAP" id="MF_00100_B">
    <property type="entry name" value="IF_2_B"/>
    <property type="match status" value="1"/>
</dbReference>
<dbReference type="Pfam" id="PF22042">
    <property type="entry name" value="EF-G_D2"/>
    <property type="match status" value="1"/>
</dbReference>
<dbReference type="InterPro" id="IPR044145">
    <property type="entry name" value="IF2_II"/>
</dbReference>
<feature type="region of interest" description="Disordered" evidence="9">
    <location>
        <begin position="1"/>
        <end position="137"/>
    </location>
</feature>
<dbReference type="Pfam" id="PF11987">
    <property type="entry name" value="IF-2"/>
    <property type="match status" value="1"/>
</dbReference>
<feature type="compositionally biased region" description="Basic and acidic residues" evidence="9">
    <location>
        <begin position="45"/>
        <end position="64"/>
    </location>
</feature>
<feature type="region of interest" description="G-domain" evidence="7">
    <location>
        <begin position="231"/>
        <end position="379"/>
    </location>
</feature>
<dbReference type="GO" id="GO:0003746">
    <property type="term" value="F:translation elongation factor activity"/>
    <property type="evidence" value="ECO:0007669"/>
    <property type="project" value="UniProtKB-KW"/>
</dbReference>
<evidence type="ECO:0000256" key="9">
    <source>
        <dbReference type="SAM" id="MobiDB-lite"/>
    </source>
</evidence>
<dbReference type="Gene3D" id="3.40.50.10050">
    <property type="entry name" value="Translation initiation factor IF- 2, domain 3"/>
    <property type="match status" value="1"/>
</dbReference>
<dbReference type="InterPro" id="IPR009000">
    <property type="entry name" value="Transl_B-barrel_sf"/>
</dbReference>
<dbReference type="InterPro" id="IPR000178">
    <property type="entry name" value="TF_IF2_bacterial-like"/>
</dbReference>
<dbReference type="InterPro" id="IPR027417">
    <property type="entry name" value="P-loop_NTPase"/>
</dbReference>
<evidence type="ECO:0000256" key="4">
    <source>
        <dbReference type="ARBA" id="ARBA00022741"/>
    </source>
</evidence>
<dbReference type="Gene3D" id="3.40.50.300">
    <property type="entry name" value="P-loop containing nucleotide triphosphate hydrolases"/>
    <property type="match status" value="1"/>
</dbReference>
<evidence type="ECO:0000256" key="5">
    <source>
        <dbReference type="ARBA" id="ARBA00022917"/>
    </source>
</evidence>
<name>A0ABX1VK19_9PLAN</name>
<dbReference type="Pfam" id="PF00009">
    <property type="entry name" value="GTP_EFTU"/>
    <property type="match status" value="1"/>
</dbReference>
<dbReference type="Proteomes" id="UP000609651">
    <property type="component" value="Unassembled WGS sequence"/>
</dbReference>
<dbReference type="InterPro" id="IPR023115">
    <property type="entry name" value="TIF_IF2_dom3"/>
</dbReference>
<comment type="caution">
    <text evidence="11">The sequence shown here is derived from an EMBL/GenBank/DDBJ whole genome shotgun (WGS) entry which is preliminary data.</text>
</comment>
<keyword evidence="3 7" id="KW-0396">Initiation factor</keyword>
<organism evidence="11 12">
    <name type="scientific">Alienimonas chondri</name>
    <dbReference type="NCBI Taxonomy" id="2681879"/>
    <lineage>
        <taxon>Bacteria</taxon>
        <taxon>Pseudomonadati</taxon>
        <taxon>Planctomycetota</taxon>
        <taxon>Planctomycetia</taxon>
        <taxon>Planctomycetales</taxon>
        <taxon>Planctomycetaceae</taxon>
        <taxon>Alienimonas</taxon>
    </lineage>
</organism>
<gene>
    <name evidence="11" type="primary">lepA_2</name>
    <name evidence="7" type="synonym">infB</name>
    <name evidence="11" type="ORF">LzC2_41800</name>
</gene>